<dbReference type="InterPro" id="IPR050086">
    <property type="entry name" value="MetN_ABC_transporter-like"/>
</dbReference>
<evidence type="ECO:0000256" key="2">
    <source>
        <dbReference type="ARBA" id="ARBA00005417"/>
    </source>
</evidence>
<dbReference type="Pfam" id="PF00005">
    <property type="entry name" value="ABC_tran"/>
    <property type="match status" value="1"/>
</dbReference>
<keyword evidence="6 10" id="KW-0067">ATP-binding</keyword>
<dbReference type="RefSeq" id="WP_124870028.1">
    <property type="nucleotide sequence ID" value="NZ_RQZF01000004.1"/>
</dbReference>
<dbReference type="GO" id="GO:0016887">
    <property type="term" value="F:ATP hydrolysis activity"/>
    <property type="evidence" value="ECO:0007669"/>
    <property type="project" value="InterPro"/>
</dbReference>
<evidence type="ECO:0000256" key="7">
    <source>
        <dbReference type="ARBA" id="ARBA00022970"/>
    </source>
</evidence>
<evidence type="ECO:0000256" key="1">
    <source>
        <dbReference type="ARBA" id="ARBA00004202"/>
    </source>
</evidence>
<keyword evidence="7" id="KW-0029">Amino-acid transport</keyword>
<proteinExistence type="inferred from homology"/>
<evidence type="ECO:0000256" key="8">
    <source>
        <dbReference type="ARBA" id="ARBA00023136"/>
    </source>
</evidence>
<sequence>MNAPTTPVLDVQRVVKSFGSNMVLRGLDLTVHSHEVVVLLGASGSGKSTLLRCANLLERVDDGQIFLSGEDITDPRVNADAVRARIGVVFQHYNLFPHMSVLDNVTLASRMVHKQTRDEAEVRGMELLTRIGLDAKAQEFPDRLSGGQQQRVAIARALATNPELLLLDEITAALDPILVGEVLDVVREVKEQGSTILMATHEISFARSAADRVVFLQHGRIVEQGPPEQVIDDPIEPATREFLARFLH</sequence>
<evidence type="ECO:0000313" key="11">
    <source>
        <dbReference type="Proteomes" id="UP000280444"/>
    </source>
</evidence>
<name>A0A3P1SDL8_9ACTO</name>
<dbReference type="InterPro" id="IPR017871">
    <property type="entry name" value="ABC_transporter-like_CS"/>
</dbReference>
<dbReference type="GO" id="GO:0015424">
    <property type="term" value="F:ABC-type amino acid transporter activity"/>
    <property type="evidence" value="ECO:0007669"/>
    <property type="project" value="InterPro"/>
</dbReference>
<accession>A0A3P1SDL8</accession>
<dbReference type="SMART" id="SM00382">
    <property type="entry name" value="AAA"/>
    <property type="match status" value="1"/>
</dbReference>
<evidence type="ECO:0000313" key="10">
    <source>
        <dbReference type="EMBL" id="RRC95401.1"/>
    </source>
</evidence>
<dbReference type="Proteomes" id="UP000280444">
    <property type="component" value="Unassembled WGS sequence"/>
</dbReference>
<comment type="similarity">
    <text evidence="2">Belongs to the ABC transporter superfamily.</text>
</comment>
<comment type="subcellular location">
    <subcellularLocation>
        <location evidence="1">Cell membrane</location>
        <topology evidence="1">Peripheral membrane protein</topology>
    </subcellularLocation>
</comment>
<dbReference type="OrthoDB" id="4283894at2"/>
<gene>
    <name evidence="10" type="ORF">EII11_05885</name>
</gene>
<organism evidence="10 11">
    <name type="scientific">Schaalia canis</name>
    <dbReference type="NCBI Taxonomy" id="100469"/>
    <lineage>
        <taxon>Bacteria</taxon>
        <taxon>Bacillati</taxon>
        <taxon>Actinomycetota</taxon>
        <taxon>Actinomycetes</taxon>
        <taxon>Actinomycetales</taxon>
        <taxon>Actinomycetaceae</taxon>
        <taxon>Schaalia</taxon>
    </lineage>
</organism>
<dbReference type="GO" id="GO:0005524">
    <property type="term" value="F:ATP binding"/>
    <property type="evidence" value="ECO:0007669"/>
    <property type="project" value="UniProtKB-KW"/>
</dbReference>
<comment type="caution">
    <text evidence="10">The sequence shown here is derived from an EMBL/GenBank/DDBJ whole genome shotgun (WGS) entry which is preliminary data.</text>
</comment>
<dbReference type="InterPro" id="IPR003439">
    <property type="entry name" value="ABC_transporter-like_ATP-bd"/>
</dbReference>
<feature type="domain" description="ABC transporter" evidence="9">
    <location>
        <begin position="9"/>
        <end position="243"/>
    </location>
</feature>
<evidence type="ECO:0000256" key="6">
    <source>
        <dbReference type="ARBA" id="ARBA00022840"/>
    </source>
</evidence>
<keyword evidence="3" id="KW-0813">Transport</keyword>
<evidence type="ECO:0000256" key="4">
    <source>
        <dbReference type="ARBA" id="ARBA00022475"/>
    </source>
</evidence>
<dbReference type="SUPFAM" id="SSF52540">
    <property type="entry name" value="P-loop containing nucleoside triphosphate hydrolases"/>
    <property type="match status" value="1"/>
</dbReference>
<dbReference type="InterPro" id="IPR030679">
    <property type="entry name" value="ABC_ATPase_HisP-typ"/>
</dbReference>
<dbReference type="InterPro" id="IPR003593">
    <property type="entry name" value="AAA+_ATPase"/>
</dbReference>
<dbReference type="Gene3D" id="3.40.50.300">
    <property type="entry name" value="P-loop containing nucleotide triphosphate hydrolases"/>
    <property type="match status" value="1"/>
</dbReference>
<keyword evidence="5" id="KW-0547">Nucleotide-binding</keyword>
<dbReference type="PANTHER" id="PTHR43166">
    <property type="entry name" value="AMINO ACID IMPORT ATP-BINDING PROTEIN"/>
    <property type="match status" value="1"/>
</dbReference>
<dbReference type="PANTHER" id="PTHR43166:SF9">
    <property type="entry name" value="GLUTAMATE_ASPARTATE IMPORT ATP-BINDING PROTEIN GLTL"/>
    <property type="match status" value="1"/>
</dbReference>
<evidence type="ECO:0000259" key="9">
    <source>
        <dbReference type="PROSITE" id="PS50893"/>
    </source>
</evidence>
<keyword evidence="4" id="KW-1003">Cell membrane</keyword>
<dbReference type="EMBL" id="RQZF01000004">
    <property type="protein sequence ID" value="RRC95401.1"/>
    <property type="molecule type" value="Genomic_DNA"/>
</dbReference>
<keyword evidence="11" id="KW-1185">Reference proteome</keyword>
<dbReference type="PROSITE" id="PS50893">
    <property type="entry name" value="ABC_TRANSPORTER_2"/>
    <property type="match status" value="1"/>
</dbReference>
<reference evidence="10 11" key="1">
    <citation type="submission" date="2018-11" db="EMBL/GenBank/DDBJ databases">
        <title>Genomes From Bacteria Associated with the Canine Oral Cavity: a Test Case for Automated Genome-Based Taxonomic Assignment.</title>
        <authorList>
            <person name="Coil D.A."/>
            <person name="Jospin G."/>
            <person name="Darling A.E."/>
            <person name="Wallis C."/>
            <person name="Davis I.J."/>
            <person name="Harris S."/>
            <person name="Eisen J.A."/>
            <person name="Holcombe L.J."/>
            <person name="O'Flynn C."/>
        </authorList>
    </citation>
    <scope>NUCLEOTIDE SEQUENCE [LARGE SCALE GENOMIC DNA]</scope>
    <source>
        <strain evidence="10 11">OH770</strain>
    </source>
</reference>
<dbReference type="InterPro" id="IPR027417">
    <property type="entry name" value="P-loop_NTPase"/>
</dbReference>
<dbReference type="GO" id="GO:0005886">
    <property type="term" value="C:plasma membrane"/>
    <property type="evidence" value="ECO:0007669"/>
    <property type="project" value="UniProtKB-SubCell"/>
</dbReference>
<dbReference type="PROSITE" id="PS00211">
    <property type="entry name" value="ABC_TRANSPORTER_1"/>
    <property type="match status" value="1"/>
</dbReference>
<dbReference type="PIRSF" id="PIRSF039085">
    <property type="entry name" value="ABC_ATPase_HisP"/>
    <property type="match status" value="1"/>
</dbReference>
<dbReference type="AlphaFoldDB" id="A0A3P1SDL8"/>
<evidence type="ECO:0000256" key="5">
    <source>
        <dbReference type="ARBA" id="ARBA00022741"/>
    </source>
</evidence>
<evidence type="ECO:0000256" key="3">
    <source>
        <dbReference type="ARBA" id="ARBA00022448"/>
    </source>
</evidence>
<keyword evidence="8" id="KW-0472">Membrane</keyword>
<protein>
    <submittedName>
        <fullName evidence="10">Amino acid ABC transporter ATP-binding protein</fullName>
    </submittedName>
</protein>